<dbReference type="SUPFAM" id="SSF109709">
    <property type="entry name" value="KorB DNA-binding domain-like"/>
    <property type="match status" value="1"/>
</dbReference>
<dbReference type="SUPFAM" id="SSF53041">
    <property type="entry name" value="Resolvase-like"/>
    <property type="match status" value="1"/>
</dbReference>
<dbReference type="PROSITE" id="PS51736">
    <property type="entry name" value="RECOMBINASES_3"/>
    <property type="match status" value="1"/>
</dbReference>
<accession>A0ABS7PW63</accession>
<organism evidence="3 4">
    <name type="scientific">Sphingomonas colocasiae</name>
    <dbReference type="NCBI Taxonomy" id="1848973"/>
    <lineage>
        <taxon>Bacteria</taxon>
        <taxon>Pseudomonadati</taxon>
        <taxon>Pseudomonadota</taxon>
        <taxon>Alphaproteobacteria</taxon>
        <taxon>Sphingomonadales</taxon>
        <taxon>Sphingomonadaceae</taxon>
        <taxon>Sphingomonas</taxon>
    </lineage>
</organism>
<dbReference type="PANTHER" id="PTHR30461">
    <property type="entry name" value="DNA-INVERTASE FROM LAMBDOID PROPHAGE"/>
    <property type="match status" value="1"/>
</dbReference>
<dbReference type="Pfam" id="PF00239">
    <property type="entry name" value="Resolvase"/>
    <property type="match status" value="1"/>
</dbReference>
<evidence type="ECO:0000259" key="1">
    <source>
        <dbReference type="PROSITE" id="PS51736"/>
    </source>
</evidence>
<keyword evidence="4" id="KW-1185">Reference proteome</keyword>
<dbReference type="CDD" id="cd03768">
    <property type="entry name" value="SR_ResInv"/>
    <property type="match status" value="1"/>
</dbReference>
<dbReference type="InterPro" id="IPR006119">
    <property type="entry name" value="Resolv_N"/>
</dbReference>
<dbReference type="InterPro" id="IPR011109">
    <property type="entry name" value="DNA_bind_recombinase_dom"/>
</dbReference>
<dbReference type="InterPro" id="IPR036162">
    <property type="entry name" value="Resolvase-like_N_sf"/>
</dbReference>
<dbReference type="InterPro" id="IPR050639">
    <property type="entry name" value="SSR_resolvase"/>
</dbReference>
<evidence type="ECO:0000259" key="2">
    <source>
        <dbReference type="PROSITE" id="PS51737"/>
    </source>
</evidence>
<feature type="domain" description="Resolvase/invertase-type recombinase catalytic" evidence="1">
    <location>
        <begin position="4"/>
        <end position="156"/>
    </location>
</feature>
<name>A0ABS7PW63_9SPHN</name>
<dbReference type="Gene3D" id="3.90.1750.20">
    <property type="entry name" value="Putative Large Serine Recombinase, Chain B, Domain 2"/>
    <property type="match status" value="1"/>
</dbReference>
<dbReference type="InterPro" id="IPR038109">
    <property type="entry name" value="DNA_bind_recomb_sf"/>
</dbReference>
<evidence type="ECO:0000313" key="3">
    <source>
        <dbReference type="EMBL" id="MBY8825516.1"/>
    </source>
</evidence>
<dbReference type="SMART" id="SM00857">
    <property type="entry name" value="Resolvase"/>
    <property type="match status" value="1"/>
</dbReference>
<dbReference type="EMBL" id="JAINVV010000012">
    <property type="protein sequence ID" value="MBY8825516.1"/>
    <property type="molecule type" value="Genomic_DNA"/>
</dbReference>
<feature type="domain" description="Recombinase" evidence="2">
    <location>
        <begin position="164"/>
        <end position="278"/>
    </location>
</feature>
<evidence type="ECO:0000313" key="4">
    <source>
        <dbReference type="Proteomes" id="UP000706039"/>
    </source>
</evidence>
<comment type="caution">
    <text evidence="3">The sequence shown here is derived from an EMBL/GenBank/DDBJ whole genome shotgun (WGS) entry which is preliminary data.</text>
</comment>
<gene>
    <name evidence="3" type="ORF">K7G82_24655</name>
</gene>
<dbReference type="PANTHER" id="PTHR30461:SF23">
    <property type="entry name" value="DNA RECOMBINASE-RELATED"/>
    <property type="match status" value="1"/>
</dbReference>
<dbReference type="RefSeq" id="WP_222992616.1">
    <property type="nucleotide sequence ID" value="NZ_JAINVV010000012.1"/>
</dbReference>
<sequence>MKQRCAIYTRKSSEEGLEQDFNSLHAQREACAAYVMSQASEGWSLVDDIYDDGGISGGTLDRPALQRLLADIQAGRIDIVVVYKVDRLTRSLLDFAKLVEAFDRAGTSFVSVTQSFNTTTSMGRLTLNMLLSFAQFEREVTAERIRDKIAASKARGMWMGGTPPLGYQPDGRTLAIVEDHAALVRDIYRRYLEIGNVRLVAEALDRETILSPIRARKSGATFGGCRFTRGQIYAILSNPIYIGEIRHRGKSHTGQHPPLIERDLWDAVQAKLADNVRGKRRIRQASPSILAGRIVDEAGDPLVAAHARKNNVSYRYYVSRALQHGGQTARISNHGLRIPAREIEALVVNEVKSLFADPLNLMARLKVDIAPHRIGVMQEACAQVTQALSGKVRAGLAELLMQVRVLPSRVEIDVDPVAIANRLGIEADPATPMIMLGTSVRLTRTGRVVQLVQDNGVAASAAPTDEKLLRLIGRARRWWRVLRQGDMTIDVLAVREGVTASYMTRVVRLAFLSPAVVEAIMAGTAKAGVDGASLTAPAGVPVDWDGQAKLYLAGRA</sequence>
<reference evidence="3 4" key="1">
    <citation type="submission" date="2021-08" db="EMBL/GenBank/DDBJ databases">
        <authorList>
            <person name="Tuo L."/>
        </authorList>
    </citation>
    <scope>NUCLEOTIDE SEQUENCE [LARGE SCALE GENOMIC DNA]</scope>
    <source>
        <strain evidence="3 4">JCM 31229</strain>
    </source>
</reference>
<dbReference type="Pfam" id="PF07508">
    <property type="entry name" value="Recombinase"/>
    <property type="match status" value="1"/>
</dbReference>
<proteinExistence type="predicted"/>
<dbReference type="Gene3D" id="3.40.50.1390">
    <property type="entry name" value="Resolvase, N-terminal catalytic domain"/>
    <property type="match status" value="1"/>
</dbReference>
<dbReference type="PROSITE" id="PS51737">
    <property type="entry name" value="RECOMBINASE_DNA_BIND"/>
    <property type="match status" value="1"/>
</dbReference>
<protein>
    <submittedName>
        <fullName evidence="3">Recombinase family protein</fullName>
    </submittedName>
</protein>
<dbReference type="Proteomes" id="UP000706039">
    <property type="component" value="Unassembled WGS sequence"/>
</dbReference>